<dbReference type="Proteomes" id="UP001283361">
    <property type="component" value="Unassembled WGS sequence"/>
</dbReference>
<dbReference type="EMBL" id="JAWDGP010000324">
    <property type="protein sequence ID" value="KAK3801399.1"/>
    <property type="molecule type" value="Genomic_DNA"/>
</dbReference>
<keyword evidence="2" id="KW-1185">Reference proteome</keyword>
<organism evidence="1 2">
    <name type="scientific">Elysia crispata</name>
    <name type="common">lettuce slug</name>
    <dbReference type="NCBI Taxonomy" id="231223"/>
    <lineage>
        <taxon>Eukaryota</taxon>
        <taxon>Metazoa</taxon>
        <taxon>Spiralia</taxon>
        <taxon>Lophotrochozoa</taxon>
        <taxon>Mollusca</taxon>
        <taxon>Gastropoda</taxon>
        <taxon>Heterobranchia</taxon>
        <taxon>Euthyneura</taxon>
        <taxon>Panpulmonata</taxon>
        <taxon>Sacoglossa</taxon>
        <taxon>Placobranchoidea</taxon>
        <taxon>Plakobranchidae</taxon>
        <taxon>Elysia</taxon>
    </lineage>
</organism>
<comment type="caution">
    <text evidence="1">The sequence shown here is derived from an EMBL/GenBank/DDBJ whole genome shotgun (WGS) entry which is preliminary data.</text>
</comment>
<feature type="non-terminal residue" evidence="1">
    <location>
        <position position="1"/>
    </location>
</feature>
<name>A0AAE1B7T3_9GAST</name>
<accession>A0AAE1B7T3</accession>
<evidence type="ECO:0000313" key="2">
    <source>
        <dbReference type="Proteomes" id="UP001283361"/>
    </source>
</evidence>
<reference evidence="1" key="1">
    <citation type="journal article" date="2023" name="G3 (Bethesda)">
        <title>A reference genome for the long-term kleptoplast-retaining sea slug Elysia crispata morphotype clarki.</title>
        <authorList>
            <person name="Eastman K.E."/>
            <person name="Pendleton A.L."/>
            <person name="Shaikh M.A."/>
            <person name="Suttiyut T."/>
            <person name="Ogas R."/>
            <person name="Tomko P."/>
            <person name="Gavelis G."/>
            <person name="Widhalm J.R."/>
            <person name="Wisecaver J.H."/>
        </authorList>
    </citation>
    <scope>NUCLEOTIDE SEQUENCE</scope>
    <source>
        <strain evidence="1">ECLA1</strain>
    </source>
</reference>
<sequence length="24" mass="2782">DELNLSLLRVTWMQCATFTNEAII</sequence>
<protein>
    <submittedName>
        <fullName evidence="1">Uncharacterized protein</fullName>
    </submittedName>
</protein>
<gene>
    <name evidence="1" type="ORF">RRG08_017542</name>
</gene>
<proteinExistence type="predicted"/>
<evidence type="ECO:0000313" key="1">
    <source>
        <dbReference type="EMBL" id="KAK3801399.1"/>
    </source>
</evidence>
<dbReference type="AlphaFoldDB" id="A0AAE1B7T3"/>